<evidence type="ECO:0000313" key="1">
    <source>
        <dbReference type="EMBL" id="KAI5647947.1"/>
    </source>
</evidence>
<name>A0ACB9ZJV1_CATRO</name>
<dbReference type="Proteomes" id="UP001060085">
    <property type="component" value="Linkage Group LG08"/>
</dbReference>
<comment type="caution">
    <text evidence="1">The sequence shown here is derived from an EMBL/GenBank/DDBJ whole genome shotgun (WGS) entry which is preliminary data.</text>
</comment>
<sequence>MSQNDLRRIHCWKSFNFNPKTKNPSMSSHNEAREFSLSSMGSTKTLPETKQSSRIQPYMCSNSIPSSPSAIFIDHNKGILSEIFVLAPKIPPLLPILFQARAFEVERWWRAKIWQG</sequence>
<accession>A0ACB9ZJV1</accession>
<organism evidence="1 2">
    <name type="scientific">Catharanthus roseus</name>
    <name type="common">Madagascar periwinkle</name>
    <name type="synonym">Vinca rosea</name>
    <dbReference type="NCBI Taxonomy" id="4058"/>
    <lineage>
        <taxon>Eukaryota</taxon>
        <taxon>Viridiplantae</taxon>
        <taxon>Streptophyta</taxon>
        <taxon>Embryophyta</taxon>
        <taxon>Tracheophyta</taxon>
        <taxon>Spermatophyta</taxon>
        <taxon>Magnoliopsida</taxon>
        <taxon>eudicotyledons</taxon>
        <taxon>Gunneridae</taxon>
        <taxon>Pentapetalae</taxon>
        <taxon>asterids</taxon>
        <taxon>lamiids</taxon>
        <taxon>Gentianales</taxon>
        <taxon>Apocynaceae</taxon>
        <taxon>Rauvolfioideae</taxon>
        <taxon>Vinceae</taxon>
        <taxon>Catharanthinae</taxon>
        <taxon>Catharanthus</taxon>
    </lineage>
</organism>
<keyword evidence="2" id="KW-1185">Reference proteome</keyword>
<reference evidence="2" key="1">
    <citation type="journal article" date="2023" name="Nat. Plants">
        <title>Single-cell RNA sequencing provides a high-resolution roadmap for understanding the multicellular compartmentation of specialized metabolism.</title>
        <authorList>
            <person name="Sun S."/>
            <person name="Shen X."/>
            <person name="Li Y."/>
            <person name="Li Y."/>
            <person name="Wang S."/>
            <person name="Li R."/>
            <person name="Zhang H."/>
            <person name="Shen G."/>
            <person name="Guo B."/>
            <person name="Wei J."/>
            <person name="Xu J."/>
            <person name="St-Pierre B."/>
            <person name="Chen S."/>
            <person name="Sun C."/>
        </authorList>
    </citation>
    <scope>NUCLEOTIDE SEQUENCE [LARGE SCALE GENOMIC DNA]</scope>
</reference>
<protein>
    <submittedName>
        <fullName evidence="1">Uncharacterized protein</fullName>
    </submittedName>
</protein>
<proteinExistence type="predicted"/>
<dbReference type="EMBL" id="CM044708">
    <property type="protein sequence ID" value="KAI5647947.1"/>
    <property type="molecule type" value="Genomic_DNA"/>
</dbReference>
<gene>
    <name evidence="1" type="ORF">M9H77_33952</name>
</gene>
<evidence type="ECO:0000313" key="2">
    <source>
        <dbReference type="Proteomes" id="UP001060085"/>
    </source>
</evidence>